<accession>A0ABU5XTG0</accession>
<dbReference type="Proteomes" id="UP001298593">
    <property type="component" value="Unassembled WGS sequence"/>
</dbReference>
<organism evidence="3 4">
    <name type="scientific">[Mycobacterium] nativiensis</name>
    <dbReference type="NCBI Taxonomy" id="2855503"/>
    <lineage>
        <taxon>Bacteria</taxon>
        <taxon>Bacillati</taxon>
        <taxon>Actinomycetota</taxon>
        <taxon>Actinomycetes</taxon>
        <taxon>Mycobacteriales</taxon>
        <taxon>Mycobacteriaceae</taxon>
        <taxon>Mycolicibacter</taxon>
    </lineage>
</organism>
<proteinExistence type="predicted"/>
<protein>
    <submittedName>
        <fullName evidence="3">MaoC family dehydratase N-terminal domain-containing protein</fullName>
    </submittedName>
</protein>
<gene>
    <name evidence="3" type="ORF">KV113_06565</name>
</gene>
<evidence type="ECO:0000313" key="4">
    <source>
        <dbReference type="Proteomes" id="UP001298593"/>
    </source>
</evidence>
<dbReference type="InterPro" id="IPR029069">
    <property type="entry name" value="HotDog_dom_sf"/>
</dbReference>
<dbReference type="InterPro" id="IPR039569">
    <property type="entry name" value="FAS1-like_DH_region"/>
</dbReference>
<dbReference type="EMBL" id="JAYJJU010000004">
    <property type="protein sequence ID" value="MEB3031218.1"/>
    <property type="molecule type" value="Genomic_DNA"/>
</dbReference>
<dbReference type="Pfam" id="PF13452">
    <property type="entry name" value="FAS1_DH_region"/>
    <property type="match status" value="1"/>
</dbReference>
<keyword evidence="4" id="KW-1185">Reference proteome</keyword>
<name>A0ABU5XTG0_9MYCO</name>
<evidence type="ECO:0000313" key="3">
    <source>
        <dbReference type="EMBL" id="MEB3031218.1"/>
    </source>
</evidence>
<dbReference type="CDD" id="cd03441">
    <property type="entry name" value="R_hydratase_like"/>
    <property type="match status" value="1"/>
</dbReference>
<dbReference type="RefSeq" id="WP_224974978.1">
    <property type="nucleotide sequence ID" value="NZ_JAYJJU010000004.1"/>
</dbReference>
<feature type="region of interest" description="Disordered" evidence="1">
    <location>
        <begin position="55"/>
        <end position="99"/>
    </location>
</feature>
<sequence length="170" mass="18424">MAIARFPIEAGHVLAFARAIGDTAAAFSDREFQRTGLVGAVVPPTFVQAGAQFDPHYPLRPHPGQAWPPAPAAEKTAGGNGDRGPATTTAGPPLHAEQRFEYRRPVRIGDVLSAAQRPGRTWEKTRRDGGRLLFSESITEFRNQDDELVVTATAVAVRVQSADVREEVTR</sequence>
<feature type="compositionally biased region" description="Pro residues" evidence="1">
    <location>
        <begin position="58"/>
        <end position="71"/>
    </location>
</feature>
<reference evidence="3 4" key="1">
    <citation type="submission" date="2023-12" db="EMBL/GenBank/DDBJ databases">
        <title>Description of new species of Mycobacterium terrae complex isolated from sewage at the Sao Paulo Zoological Park Foundation in Brazil.</title>
        <authorList>
            <person name="Romagnoli C.L."/>
            <person name="Conceicao E.C."/>
            <person name="Machado E."/>
            <person name="Barreto L.B.P.F."/>
            <person name="Sharma A."/>
            <person name="Silva N.M."/>
            <person name="Marques L.E."/>
            <person name="Juliana M.A."/>
            <person name="Lourenco M.C.S."/>
            <person name="Digiampietri L.A."/>
            <person name="Suffys P.N."/>
            <person name="Viana-Niero C."/>
        </authorList>
    </citation>
    <scope>NUCLEOTIDE SEQUENCE [LARGE SCALE GENOMIC DNA]</scope>
    <source>
        <strain evidence="3 4">MYC340</strain>
    </source>
</reference>
<dbReference type="SUPFAM" id="SSF54637">
    <property type="entry name" value="Thioesterase/thiol ester dehydrase-isomerase"/>
    <property type="match status" value="1"/>
</dbReference>
<dbReference type="Gene3D" id="3.10.129.10">
    <property type="entry name" value="Hotdog Thioesterase"/>
    <property type="match status" value="1"/>
</dbReference>
<evidence type="ECO:0000259" key="2">
    <source>
        <dbReference type="Pfam" id="PF13452"/>
    </source>
</evidence>
<feature type="domain" description="FAS1-like dehydratase" evidence="2">
    <location>
        <begin position="5"/>
        <end position="151"/>
    </location>
</feature>
<comment type="caution">
    <text evidence="3">The sequence shown here is derived from an EMBL/GenBank/DDBJ whole genome shotgun (WGS) entry which is preliminary data.</text>
</comment>
<evidence type="ECO:0000256" key="1">
    <source>
        <dbReference type="SAM" id="MobiDB-lite"/>
    </source>
</evidence>